<name>A0A1J5SB30_9ZZZZ</name>
<evidence type="ECO:0000256" key="1">
    <source>
        <dbReference type="ARBA" id="ARBA00004141"/>
    </source>
</evidence>
<sequence length="207" mass="21500">MKKYIVEFIGTFFLVLAVCMAGSKAGDMAPVAIGATLMVMIFAGGHVSGGHFNPAVTLAVFIRGKCDATDTFFYWVFQIAGGVVAGLLASRYFDYMAVAASPDSSMKALVAEAIGTFALAYVVLNVATATKTAGNSFYGLAIGFTVTAMAYTLGPVSMGAFNPAVAVGSGVFGAFAWGTIWIYLVGCLLGGALAGITYRFIIKPDEE</sequence>
<accession>A0A1J5SB30</accession>
<feature type="transmembrane region" description="Helical" evidence="6">
    <location>
        <begin position="31"/>
        <end position="52"/>
    </location>
</feature>
<comment type="caution">
    <text evidence="7">The sequence shown here is derived from an EMBL/GenBank/DDBJ whole genome shotgun (WGS) entry which is preliminary data.</text>
</comment>
<dbReference type="SUPFAM" id="SSF81338">
    <property type="entry name" value="Aquaporin-like"/>
    <property type="match status" value="1"/>
</dbReference>
<feature type="transmembrane region" description="Helical" evidence="6">
    <location>
        <begin position="72"/>
        <end position="93"/>
    </location>
</feature>
<dbReference type="InterPro" id="IPR000425">
    <property type="entry name" value="MIP"/>
</dbReference>
<keyword evidence="4 6" id="KW-1133">Transmembrane helix</keyword>
<dbReference type="InterPro" id="IPR034294">
    <property type="entry name" value="Aquaporin_transptr"/>
</dbReference>
<proteinExistence type="predicted"/>
<dbReference type="Pfam" id="PF00230">
    <property type="entry name" value="MIP"/>
    <property type="match status" value="1"/>
</dbReference>
<keyword evidence="2" id="KW-0813">Transport</keyword>
<feature type="transmembrane region" description="Helical" evidence="6">
    <location>
        <begin position="136"/>
        <end position="154"/>
    </location>
</feature>
<gene>
    <name evidence="7" type="primary">aqpZ_1</name>
    <name evidence="7" type="ORF">GALL_121960</name>
</gene>
<dbReference type="AlphaFoldDB" id="A0A1J5SB30"/>
<feature type="transmembrane region" description="Helical" evidence="6">
    <location>
        <begin position="174"/>
        <end position="201"/>
    </location>
</feature>
<dbReference type="EMBL" id="MLJW01000048">
    <property type="protein sequence ID" value="OIR05761.1"/>
    <property type="molecule type" value="Genomic_DNA"/>
</dbReference>
<evidence type="ECO:0000313" key="7">
    <source>
        <dbReference type="EMBL" id="OIR05761.1"/>
    </source>
</evidence>
<dbReference type="InterPro" id="IPR022357">
    <property type="entry name" value="MIP_CS"/>
</dbReference>
<dbReference type="Gene3D" id="1.20.1080.10">
    <property type="entry name" value="Glycerol uptake facilitator protein"/>
    <property type="match status" value="1"/>
</dbReference>
<evidence type="ECO:0000256" key="2">
    <source>
        <dbReference type="ARBA" id="ARBA00022448"/>
    </source>
</evidence>
<dbReference type="PANTHER" id="PTHR45724:SF13">
    <property type="entry name" value="AQUAPORIN NIP1-1-RELATED"/>
    <property type="match status" value="1"/>
</dbReference>
<dbReference type="InterPro" id="IPR023271">
    <property type="entry name" value="Aquaporin-like"/>
</dbReference>
<evidence type="ECO:0000256" key="6">
    <source>
        <dbReference type="SAM" id="Phobius"/>
    </source>
</evidence>
<organism evidence="7">
    <name type="scientific">mine drainage metagenome</name>
    <dbReference type="NCBI Taxonomy" id="410659"/>
    <lineage>
        <taxon>unclassified sequences</taxon>
        <taxon>metagenomes</taxon>
        <taxon>ecological metagenomes</taxon>
    </lineage>
</organism>
<keyword evidence="3 6" id="KW-0812">Transmembrane</keyword>
<dbReference type="PROSITE" id="PS00221">
    <property type="entry name" value="MIP"/>
    <property type="match status" value="1"/>
</dbReference>
<dbReference type="GO" id="GO:0016020">
    <property type="term" value="C:membrane"/>
    <property type="evidence" value="ECO:0007669"/>
    <property type="project" value="UniProtKB-SubCell"/>
</dbReference>
<keyword evidence="5 6" id="KW-0472">Membrane</keyword>
<evidence type="ECO:0000256" key="3">
    <source>
        <dbReference type="ARBA" id="ARBA00022692"/>
    </source>
</evidence>
<reference evidence="7" key="1">
    <citation type="submission" date="2016-10" db="EMBL/GenBank/DDBJ databases">
        <title>Sequence of Gallionella enrichment culture.</title>
        <authorList>
            <person name="Poehlein A."/>
            <person name="Muehling M."/>
            <person name="Daniel R."/>
        </authorList>
    </citation>
    <scope>NUCLEOTIDE SEQUENCE</scope>
</reference>
<dbReference type="PANTHER" id="PTHR45724">
    <property type="entry name" value="AQUAPORIN NIP2-1"/>
    <property type="match status" value="1"/>
</dbReference>
<evidence type="ECO:0000256" key="4">
    <source>
        <dbReference type="ARBA" id="ARBA00022989"/>
    </source>
</evidence>
<evidence type="ECO:0000256" key="5">
    <source>
        <dbReference type="ARBA" id="ARBA00023136"/>
    </source>
</evidence>
<feature type="transmembrane region" description="Helical" evidence="6">
    <location>
        <begin position="105"/>
        <end position="124"/>
    </location>
</feature>
<dbReference type="GO" id="GO:0015267">
    <property type="term" value="F:channel activity"/>
    <property type="evidence" value="ECO:0007669"/>
    <property type="project" value="InterPro"/>
</dbReference>
<protein>
    <submittedName>
        <fullName evidence="7">Aquaporin Z</fullName>
    </submittedName>
</protein>
<comment type="subcellular location">
    <subcellularLocation>
        <location evidence="1">Membrane</location>
        <topology evidence="1">Multi-pass membrane protein</topology>
    </subcellularLocation>
</comment>
<dbReference type="PRINTS" id="PR00783">
    <property type="entry name" value="MINTRINSICP"/>
</dbReference>